<evidence type="ECO:0000256" key="4">
    <source>
        <dbReference type="ARBA" id="ARBA00022475"/>
    </source>
</evidence>
<keyword evidence="8" id="KW-0276">Fatty acid metabolism</keyword>
<comment type="similarity">
    <text evidence="15">Belongs to the THEM4/THEM5 thioesterase family.</text>
</comment>
<keyword evidence="6" id="KW-0053">Apoptosis</keyword>
<evidence type="ECO:0000256" key="20">
    <source>
        <dbReference type="ARBA" id="ARBA00047734"/>
    </source>
</evidence>
<reference evidence="25 26" key="1">
    <citation type="submission" date="2021-01" db="EMBL/GenBank/DDBJ databases">
        <title>Whole genome shotgun sequence of Actinoplanes palleronii NBRC 14916.</title>
        <authorList>
            <person name="Komaki H."/>
            <person name="Tamura T."/>
        </authorList>
    </citation>
    <scope>NUCLEOTIDE SEQUENCE [LARGE SCALE GENOMIC DNA]</scope>
    <source>
        <strain evidence="25 26">NBRC 14916</strain>
    </source>
</reference>
<evidence type="ECO:0000256" key="22">
    <source>
        <dbReference type="ARBA" id="ARBA00048074"/>
    </source>
</evidence>
<evidence type="ECO:0000256" key="23">
    <source>
        <dbReference type="ARBA" id="ARBA00048180"/>
    </source>
</evidence>
<dbReference type="EC" id="3.1.2.2" evidence="16"/>
<evidence type="ECO:0000259" key="24">
    <source>
        <dbReference type="Pfam" id="PF03061"/>
    </source>
</evidence>
<dbReference type="InterPro" id="IPR052365">
    <property type="entry name" value="THEM4/THEM5_acyl-CoA_thioest"/>
</dbReference>
<comment type="catalytic activity">
    <reaction evidence="22">
        <text>dodecanoyl-CoA + H2O = dodecanoate + CoA + H(+)</text>
        <dbReference type="Rhea" id="RHEA:30135"/>
        <dbReference type="ChEBI" id="CHEBI:15377"/>
        <dbReference type="ChEBI" id="CHEBI:15378"/>
        <dbReference type="ChEBI" id="CHEBI:18262"/>
        <dbReference type="ChEBI" id="CHEBI:57287"/>
        <dbReference type="ChEBI" id="CHEBI:57375"/>
    </reaction>
    <physiologicalReaction direction="left-to-right" evidence="22">
        <dbReference type="Rhea" id="RHEA:30136"/>
    </physiologicalReaction>
</comment>
<dbReference type="Proteomes" id="UP000624709">
    <property type="component" value="Unassembled WGS sequence"/>
</dbReference>
<evidence type="ECO:0000256" key="8">
    <source>
        <dbReference type="ARBA" id="ARBA00022832"/>
    </source>
</evidence>
<keyword evidence="9" id="KW-0809">Transit peptide</keyword>
<dbReference type="PANTHER" id="PTHR12418:SF19">
    <property type="entry name" value="ACYL-COENZYME A THIOESTERASE THEM4"/>
    <property type="match status" value="1"/>
</dbReference>
<comment type="catalytic activity">
    <reaction evidence="14">
        <text>(9Z)-octadecenoyl-CoA + H2O = (9Z)-octadecenoate + CoA + H(+)</text>
        <dbReference type="Rhea" id="RHEA:40139"/>
        <dbReference type="ChEBI" id="CHEBI:15377"/>
        <dbReference type="ChEBI" id="CHEBI:15378"/>
        <dbReference type="ChEBI" id="CHEBI:30823"/>
        <dbReference type="ChEBI" id="CHEBI:57287"/>
        <dbReference type="ChEBI" id="CHEBI:57387"/>
    </reaction>
    <physiologicalReaction direction="left-to-right" evidence="14">
        <dbReference type="Rhea" id="RHEA:40140"/>
    </physiologicalReaction>
</comment>
<evidence type="ECO:0000313" key="26">
    <source>
        <dbReference type="Proteomes" id="UP000624709"/>
    </source>
</evidence>
<comment type="catalytic activity">
    <reaction evidence="19">
        <text>octanoyl-CoA + H2O = octanoate + CoA + H(+)</text>
        <dbReference type="Rhea" id="RHEA:30143"/>
        <dbReference type="ChEBI" id="CHEBI:15377"/>
        <dbReference type="ChEBI" id="CHEBI:15378"/>
        <dbReference type="ChEBI" id="CHEBI:25646"/>
        <dbReference type="ChEBI" id="CHEBI:57287"/>
        <dbReference type="ChEBI" id="CHEBI:57386"/>
    </reaction>
    <physiologicalReaction direction="left-to-right" evidence="19">
        <dbReference type="Rhea" id="RHEA:30144"/>
    </physiologicalReaction>
</comment>
<evidence type="ECO:0000256" key="19">
    <source>
        <dbReference type="ARBA" id="ARBA00047588"/>
    </source>
</evidence>
<evidence type="ECO:0000256" key="1">
    <source>
        <dbReference type="ARBA" id="ARBA00004170"/>
    </source>
</evidence>
<organism evidence="25 26">
    <name type="scientific">Actinoplanes palleronii</name>
    <dbReference type="NCBI Taxonomy" id="113570"/>
    <lineage>
        <taxon>Bacteria</taxon>
        <taxon>Bacillati</taxon>
        <taxon>Actinomycetota</taxon>
        <taxon>Actinomycetes</taxon>
        <taxon>Micromonosporales</taxon>
        <taxon>Micromonosporaceae</taxon>
        <taxon>Actinoplanes</taxon>
    </lineage>
</organism>
<comment type="caution">
    <text evidence="25">The sequence shown here is derived from an EMBL/GenBank/DDBJ whole genome shotgun (WGS) entry which is preliminary data.</text>
</comment>
<keyword evidence="4" id="KW-1003">Cell membrane</keyword>
<accession>A0ABQ4BA01</accession>
<gene>
    <name evidence="25" type="ORF">Apa02nite_036450</name>
</gene>
<sequence length="223" mass="23211">MVVDGHAVTADETGRAHRREAITELGDALRTLVEHATTTEVPTGDLLRAAAEIREVTTRLGDRVRDRSTLSSADDLLGGVRMFNPVTGAGSALAPPLQIEVVAGVATGRCTLGRAFEGPPTFAHGGVSAMLLDQILGHAVVASGNPGMTVRLDTAYRAPVPLLTPLLLTAQVQDVAGRRVTATGTIATEADPGTPLVTATGTFVGLRAEQTHRLFGKLLRADP</sequence>
<evidence type="ECO:0000256" key="3">
    <source>
        <dbReference type="ARBA" id="ARBA00004632"/>
    </source>
</evidence>
<name>A0ABQ4BA01_9ACTN</name>
<keyword evidence="5" id="KW-0963">Cytoplasm</keyword>
<evidence type="ECO:0000256" key="6">
    <source>
        <dbReference type="ARBA" id="ARBA00022703"/>
    </source>
</evidence>
<evidence type="ECO:0000313" key="25">
    <source>
        <dbReference type="EMBL" id="GIE67537.1"/>
    </source>
</evidence>
<comment type="catalytic activity">
    <reaction evidence="21">
        <text>decanoyl-CoA + H2O = decanoate + CoA + H(+)</text>
        <dbReference type="Rhea" id="RHEA:40059"/>
        <dbReference type="ChEBI" id="CHEBI:15377"/>
        <dbReference type="ChEBI" id="CHEBI:15378"/>
        <dbReference type="ChEBI" id="CHEBI:27689"/>
        <dbReference type="ChEBI" id="CHEBI:57287"/>
        <dbReference type="ChEBI" id="CHEBI:61430"/>
    </reaction>
    <physiologicalReaction direction="left-to-right" evidence="21">
        <dbReference type="Rhea" id="RHEA:40060"/>
    </physiologicalReaction>
</comment>
<keyword evidence="26" id="KW-1185">Reference proteome</keyword>
<evidence type="ECO:0000256" key="10">
    <source>
        <dbReference type="ARBA" id="ARBA00023098"/>
    </source>
</evidence>
<dbReference type="InterPro" id="IPR006683">
    <property type="entry name" value="Thioestr_dom"/>
</dbReference>
<evidence type="ECO:0000256" key="7">
    <source>
        <dbReference type="ARBA" id="ARBA00022801"/>
    </source>
</evidence>
<keyword evidence="7" id="KW-0378">Hydrolase</keyword>
<dbReference type="Pfam" id="PF03061">
    <property type="entry name" value="4HBT"/>
    <property type="match status" value="1"/>
</dbReference>
<evidence type="ECO:0000256" key="5">
    <source>
        <dbReference type="ARBA" id="ARBA00022490"/>
    </source>
</evidence>
<keyword evidence="10" id="KW-0443">Lipid metabolism</keyword>
<dbReference type="SUPFAM" id="SSF54637">
    <property type="entry name" value="Thioesterase/thiol ester dehydrase-isomerase"/>
    <property type="match status" value="1"/>
</dbReference>
<dbReference type="InterPro" id="IPR029069">
    <property type="entry name" value="HotDog_dom_sf"/>
</dbReference>
<evidence type="ECO:0000256" key="17">
    <source>
        <dbReference type="ARBA" id="ARBA00040123"/>
    </source>
</evidence>
<comment type="subcellular location">
    <subcellularLocation>
        <location evidence="3">Cell projection</location>
        <location evidence="3">Ruffle membrane</location>
    </subcellularLocation>
    <subcellularLocation>
        <location evidence="2">Cytoplasm</location>
    </subcellularLocation>
    <subcellularLocation>
        <location evidence="1">Membrane</location>
        <topology evidence="1">Peripheral membrane protein</topology>
    </subcellularLocation>
</comment>
<evidence type="ECO:0000256" key="2">
    <source>
        <dbReference type="ARBA" id="ARBA00004496"/>
    </source>
</evidence>
<evidence type="ECO:0000256" key="15">
    <source>
        <dbReference type="ARBA" id="ARBA00038456"/>
    </source>
</evidence>
<evidence type="ECO:0000256" key="18">
    <source>
        <dbReference type="ARBA" id="ARBA00043210"/>
    </source>
</evidence>
<keyword evidence="11" id="KW-0472">Membrane</keyword>
<dbReference type="EMBL" id="BOMS01000049">
    <property type="protein sequence ID" value="GIE67537.1"/>
    <property type="molecule type" value="Genomic_DNA"/>
</dbReference>
<evidence type="ECO:0000256" key="14">
    <source>
        <dbReference type="ARBA" id="ARBA00037002"/>
    </source>
</evidence>
<comment type="catalytic activity">
    <reaction evidence="13">
        <text>(5Z,8Z,11Z,14Z)-eicosatetraenoyl-CoA + H2O = (5Z,8Z,11Z,14Z)-eicosatetraenoate + CoA + H(+)</text>
        <dbReference type="Rhea" id="RHEA:40151"/>
        <dbReference type="ChEBI" id="CHEBI:15377"/>
        <dbReference type="ChEBI" id="CHEBI:15378"/>
        <dbReference type="ChEBI" id="CHEBI:32395"/>
        <dbReference type="ChEBI" id="CHEBI:57287"/>
        <dbReference type="ChEBI" id="CHEBI:57368"/>
    </reaction>
    <physiologicalReaction direction="left-to-right" evidence="13">
        <dbReference type="Rhea" id="RHEA:40152"/>
    </physiologicalReaction>
</comment>
<evidence type="ECO:0000256" key="12">
    <source>
        <dbReference type="ARBA" id="ARBA00023273"/>
    </source>
</evidence>
<protein>
    <recommendedName>
        <fullName evidence="17">Acyl-coenzyme A thioesterase THEM4</fullName>
        <ecNumber evidence="16">3.1.2.2</ecNumber>
    </recommendedName>
    <alternativeName>
        <fullName evidence="18">Thioesterase superfamily member 4</fullName>
    </alternativeName>
</protein>
<evidence type="ECO:0000256" key="21">
    <source>
        <dbReference type="ARBA" id="ARBA00047969"/>
    </source>
</evidence>
<proteinExistence type="inferred from homology"/>
<dbReference type="Gene3D" id="3.10.129.10">
    <property type="entry name" value="Hotdog Thioesterase"/>
    <property type="match status" value="1"/>
</dbReference>
<evidence type="ECO:0000256" key="11">
    <source>
        <dbReference type="ARBA" id="ARBA00023136"/>
    </source>
</evidence>
<comment type="catalytic activity">
    <reaction evidence="23">
        <text>tetradecanoyl-CoA + H2O = tetradecanoate + CoA + H(+)</text>
        <dbReference type="Rhea" id="RHEA:40119"/>
        <dbReference type="ChEBI" id="CHEBI:15377"/>
        <dbReference type="ChEBI" id="CHEBI:15378"/>
        <dbReference type="ChEBI" id="CHEBI:30807"/>
        <dbReference type="ChEBI" id="CHEBI:57287"/>
        <dbReference type="ChEBI" id="CHEBI:57385"/>
    </reaction>
    <physiologicalReaction direction="left-to-right" evidence="23">
        <dbReference type="Rhea" id="RHEA:40120"/>
    </physiologicalReaction>
</comment>
<dbReference type="PANTHER" id="PTHR12418">
    <property type="entry name" value="ACYL-COENZYME A THIOESTERASE THEM4"/>
    <property type="match status" value="1"/>
</dbReference>
<evidence type="ECO:0000256" key="9">
    <source>
        <dbReference type="ARBA" id="ARBA00022946"/>
    </source>
</evidence>
<evidence type="ECO:0000256" key="16">
    <source>
        <dbReference type="ARBA" id="ARBA00038848"/>
    </source>
</evidence>
<keyword evidence="12" id="KW-0966">Cell projection</keyword>
<evidence type="ECO:0000256" key="13">
    <source>
        <dbReference type="ARBA" id="ARBA00035852"/>
    </source>
</evidence>
<feature type="domain" description="Thioesterase" evidence="24">
    <location>
        <begin position="122"/>
        <end position="189"/>
    </location>
</feature>
<comment type="catalytic activity">
    <reaction evidence="20">
        <text>hexadecanoyl-CoA + H2O = hexadecanoate + CoA + H(+)</text>
        <dbReference type="Rhea" id="RHEA:16645"/>
        <dbReference type="ChEBI" id="CHEBI:7896"/>
        <dbReference type="ChEBI" id="CHEBI:15377"/>
        <dbReference type="ChEBI" id="CHEBI:15378"/>
        <dbReference type="ChEBI" id="CHEBI:57287"/>
        <dbReference type="ChEBI" id="CHEBI:57379"/>
        <dbReference type="EC" id="3.1.2.2"/>
    </reaction>
    <physiologicalReaction direction="left-to-right" evidence="20">
        <dbReference type="Rhea" id="RHEA:16646"/>
    </physiologicalReaction>
</comment>